<dbReference type="Gene3D" id="3.40.50.2000">
    <property type="entry name" value="Glycogen Phosphorylase B"/>
    <property type="match status" value="2"/>
</dbReference>
<dbReference type="Pfam" id="PF13439">
    <property type="entry name" value="Glyco_transf_4"/>
    <property type="match status" value="1"/>
</dbReference>
<sequence length="372" mass="41447">MQTVKEKPNIAILTPNLNAYSETFIQAHKTLLHGCVKYYYGSANNQHLEGEGLIFKGLGRYIGKAINVIKKQPLRAESKALVKSWKKNKIQVILAEYGTTAAMYIDAIKTSKLPLIIHFHGYDATVTETINSFKPQYLEMFKYAKYIIVVSEVMKKKLIALGCPESKLVKNIYGPNNLFADAKPQFLKPQFIAAGRFTNKKAPYYTILAFNNVLKEFPEAKLLMAGNGNLLETCKNLVNYLKIENSVSFLGVIKPQEFKAYLEESMAFVQHSITASNGDMEGTPLAILESSIAGVPVITSKHAGIPEVIIDGKTGLLFKEHDVDTMTEHMITILQDKNLAISLGQAGKEFIKANFLMDRHINTINGLVQNII</sequence>
<keyword evidence="4" id="KW-1185">Reference proteome</keyword>
<dbReference type="Pfam" id="PF00534">
    <property type="entry name" value="Glycos_transf_1"/>
    <property type="match status" value="1"/>
</dbReference>
<evidence type="ECO:0000259" key="2">
    <source>
        <dbReference type="Pfam" id="PF13439"/>
    </source>
</evidence>
<keyword evidence="3" id="KW-0808">Transferase</keyword>
<protein>
    <submittedName>
        <fullName evidence="3">Glycosyl transferase family 1</fullName>
    </submittedName>
</protein>
<reference evidence="3 4" key="1">
    <citation type="submission" date="2018-01" db="EMBL/GenBank/DDBJ databases">
        <title>Complete genome sequence of Flavivirga eckloniae ECD14 isolated from seaweed Ecklonia cava.</title>
        <authorList>
            <person name="Lee J.H."/>
            <person name="Baik K.S."/>
            <person name="Seong C.N."/>
        </authorList>
    </citation>
    <scope>NUCLEOTIDE SEQUENCE [LARGE SCALE GENOMIC DNA]</scope>
    <source>
        <strain evidence="3 4">ECD14</strain>
    </source>
</reference>
<dbReference type="GO" id="GO:0016757">
    <property type="term" value="F:glycosyltransferase activity"/>
    <property type="evidence" value="ECO:0007669"/>
    <property type="project" value="InterPro"/>
</dbReference>
<feature type="domain" description="Glycosyltransferase subfamily 4-like N-terminal" evidence="2">
    <location>
        <begin position="77"/>
        <end position="168"/>
    </location>
</feature>
<dbReference type="KEGG" id="fek:C1H87_05390"/>
<proteinExistence type="predicted"/>
<feature type="domain" description="Glycosyl transferase family 1" evidence="1">
    <location>
        <begin position="188"/>
        <end position="349"/>
    </location>
</feature>
<dbReference type="InterPro" id="IPR001296">
    <property type="entry name" value="Glyco_trans_1"/>
</dbReference>
<dbReference type="AlphaFoldDB" id="A0A2K9PMW1"/>
<accession>A0A2K9PMW1</accession>
<name>A0A2K9PMW1_9FLAO</name>
<evidence type="ECO:0000313" key="4">
    <source>
        <dbReference type="Proteomes" id="UP000235826"/>
    </source>
</evidence>
<gene>
    <name evidence="3" type="ORF">C1H87_05390</name>
</gene>
<dbReference type="PANTHER" id="PTHR12526">
    <property type="entry name" value="GLYCOSYLTRANSFERASE"/>
    <property type="match status" value="1"/>
</dbReference>
<dbReference type="InterPro" id="IPR028098">
    <property type="entry name" value="Glyco_trans_4-like_N"/>
</dbReference>
<evidence type="ECO:0000259" key="1">
    <source>
        <dbReference type="Pfam" id="PF00534"/>
    </source>
</evidence>
<dbReference type="SUPFAM" id="SSF53756">
    <property type="entry name" value="UDP-Glycosyltransferase/glycogen phosphorylase"/>
    <property type="match status" value="1"/>
</dbReference>
<organism evidence="3 4">
    <name type="scientific">Flavivirga eckloniae</name>
    <dbReference type="NCBI Taxonomy" id="1803846"/>
    <lineage>
        <taxon>Bacteria</taxon>
        <taxon>Pseudomonadati</taxon>
        <taxon>Bacteroidota</taxon>
        <taxon>Flavobacteriia</taxon>
        <taxon>Flavobacteriales</taxon>
        <taxon>Flavobacteriaceae</taxon>
        <taxon>Flavivirga</taxon>
    </lineage>
</organism>
<evidence type="ECO:0000313" key="3">
    <source>
        <dbReference type="EMBL" id="AUP78178.1"/>
    </source>
</evidence>
<dbReference type="Proteomes" id="UP000235826">
    <property type="component" value="Chromosome"/>
</dbReference>
<dbReference type="EMBL" id="CP025791">
    <property type="protein sequence ID" value="AUP78178.1"/>
    <property type="molecule type" value="Genomic_DNA"/>
</dbReference>